<evidence type="ECO:0000313" key="2">
    <source>
        <dbReference type="EMBL" id="QMW79342.1"/>
    </source>
</evidence>
<protein>
    <recommendedName>
        <fullName evidence="5">DUF669 domain-containing protein</fullName>
    </recommendedName>
</protein>
<dbReference type="EMBL" id="CP039126">
    <property type="protein sequence ID" value="QMW77089.1"/>
    <property type="molecule type" value="Genomic_DNA"/>
</dbReference>
<accession>A0A7G5MXJ9</accession>
<evidence type="ECO:0000313" key="4">
    <source>
        <dbReference type="Proteomes" id="UP000515789"/>
    </source>
</evidence>
<evidence type="ECO:0000313" key="3">
    <source>
        <dbReference type="EMBL" id="QMW79566.1"/>
    </source>
</evidence>
<gene>
    <name evidence="1" type="ORF">E5259_05430</name>
    <name evidence="2" type="ORF">E5259_18000</name>
    <name evidence="3" type="ORF">E5259_19270</name>
</gene>
<dbReference type="AlphaFoldDB" id="A0A7G5MXJ9"/>
<dbReference type="EMBL" id="CP039126">
    <property type="protein sequence ID" value="QMW79342.1"/>
    <property type="molecule type" value="Genomic_DNA"/>
</dbReference>
<name>A0A7G5MXJ9_9FIRM</name>
<proteinExistence type="predicted"/>
<organism evidence="2 4">
    <name type="scientific">Blautia producta</name>
    <dbReference type="NCBI Taxonomy" id="33035"/>
    <lineage>
        <taxon>Bacteria</taxon>
        <taxon>Bacillati</taxon>
        <taxon>Bacillota</taxon>
        <taxon>Clostridia</taxon>
        <taxon>Lachnospirales</taxon>
        <taxon>Lachnospiraceae</taxon>
        <taxon>Blautia</taxon>
    </lineage>
</organism>
<reference evidence="2 4" key="1">
    <citation type="submission" date="2019-04" db="EMBL/GenBank/DDBJ databases">
        <authorList>
            <person name="Schori C."/>
            <person name="Ahrens C."/>
        </authorList>
    </citation>
    <scope>NUCLEOTIDE SEQUENCE [LARGE SCALE GENOMIC DNA]</scope>
    <source>
        <strain evidence="2 4">DSM 2950</strain>
    </source>
</reference>
<dbReference type="Proteomes" id="UP000515789">
    <property type="component" value="Chromosome"/>
</dbReference>
<evidence type="ECO:0008006" key="5">
    <source>
        <dbReference type="Google" id="ProtNLM"/>
    </source>
</evidence>
<evidence type="ECO:0000313" key="1">
    <source>
        <dbReference type="EMBL" id="QMW77089.1"/>
    </source>
</evidence>
<dbReference type="RefSeq" id="WP_018597334.1">
    <property type="nucleotide sequence ID" value="NZ_CABLBP010000049.1"/>
</dbReference>
<sequence length="207" mass="23046">MIKKPQGYDEAQAYTGESMQLPAGLYICKIRQVSETQSQNERPQIAILFDIAEGEHKDFYQAQFEAAKRMSGDRAKYKGVHKQIMDGSSLPFFKGLMTSIEKSNPGYQFPWGLEGNEKTLVGKKFGAVMGREQFETDDHRMAFATKIFQIRSIDGLKDAKIPEDKLLENTASVAVSTPAPAPSSDPQLAGRGFMNIPDGIDEELPFM</sequence>
<dbReference type="GeneID" id="75055081"/>
<dbReference type="EMBL" id="CP039126">
    <property type="protein sequence ID" value="QMW79566.1"/>
    <property type="molecule type" value="Genomic_DNA"/>
</dbReference>